<dbReference type="PANTHER" id="PTHR45339:SF5">
    <property type="entry name" value="HISTIDINE KINASE"/>
    <property type="match status" value="1"/>
</dbReference>
<sequence length="1042" mass="117758">MRFFIFITLFFQLFCSNFSYAEAIAFSEEEQTYIMNNPTIVIGIDPEFRPYEFVDTDGNYVGMVADYLRAIEEKTGLTFKRVEDVSWTEAYDLALAGNVDLLPCVGITDQRKEAFLFTDSYLSFQRVLLSNDESDNHNFDQLDGVRVGVQRNSSNYYFMAEETNAELLMYDTLEELLLALSSNDIHLAVGNYASSRYMIKQLGLSNIVVSDVYEEVTSELAMAIANDNVILQSILNKSLASITEEERIVISNKWLGIIEKSDYTNIFIGVSIIVIIALVVIVMFSSWNVRLRREIHLREETEKQLIKAKVEAEKAYQVKSMFIANMSHEIRTPMNGVIGFGKLLEKTALTEKQRSYLNKINESSDHLMEIINDILDFSNLESGSFEVESAVFDFDRVLEDVIGEAREKAANKRLKFTVDYDQSIPNRLIGDSYHLHQILENVLDNAVKFTEMGEVRMVLSLEQLSGEDAKIKFLIKDTGIGMSEEQCHDLFEAFSQADISSTRKFGGIGLGLAIVQNLVSVMDGKVTVRSALDQGTEFDIILPFKVDLSEASVTFVPQYIKGIKIAMISDNPSMVESIKMYLSDMTQSIDIFNDLGVFQAAYERQYELIFLDCSINQLSDVACKAIYKFITESSMERGKVVLMVDDHTENIETKARSAGFKTILKKPITASTFFDTVMTMLSYKKTENLSKNIQTGKRIFTGIKVLLVEDNLINQEIAKENLEDEGAEVIIANNGAEALEIVAQPIDLDIVLMDLQMPVMGGREATQKIRETFSSEMLPIIALSADIQQRTTEEIMKIGMQAHIKKPIHLNELYGVMAKLLKITFSEEASSSSANTKNSEYQFEEMLKSFNTIEGIMRLGGNEKLYLKIASQFATMYADFDEKMITESHQMTSDALMREFHTLKGLSASLGNDEISEYSNRLELRFKNGTLEPTLLLQDRDFEGLITCLSNGLAEIKALENSVSSEPVIEDIEVLDEDVFAATFKTLVELLDSYDVEAQNKLREMKGNFMKNGWMDQYHKIEEACEAYDFEIALEILGTLNV</sequence>
<feature type="signal peptide" evidence="11">
    <location>
        <begin position="1"/>
        <end position="21"/>
    </location>
</feature>
<evidence type="ECO:0000259" key="12">
    <source>
        <dbReference type="PROSITE" id="PS50109"/>
    </source>
</evidence>
<comment type="caution">
    <text evidence="15">The sequence shown here is derived from an EMBL/GenBank/DDBJ whole genome shotgun (WGS) entry which is preliminary data.</text>
</comment>
<dbReference type="SUPFAM" id="SSF47226">
    <property type="entry name" value="Histidine-containing phosphotransfer domain, HPT domain"/>
    <property type="match status" value="1"/>
</dbReference>
<feature type="domain" description="Histidine kinase" evidence="12">
    <location>
        <begin position="325"/>
        <end position="546"/>
    </location>
</feature>
<feature type="chain" id="PRO_5047330320" description="Stage 0 sporulation protein A homolog" evidence="11">
    <location>
        <begin position="22"/>
        <end position="1042"/>
    </location>
</feature>
<dbReference type="InterPro" id="IPR004358">
    <property type="entry name" value="Sig_transdc_His_kin-like_C"/>
</dbReference>
<keyword evidence="5" id="KW-0418">Kinase</keyword>
<feature type="domain" description="Response regulatory" evidence="13">
    <location>
        <begin position="564"/>
        <end position="681"/>
    </location>
</feature>
<evidence type="ECO:0000256" key="10">
    <source>
        <dbReference type="SAM" id="Phobius"/>
    </source>
</evidence>
<keyword evidence="16" id="KW-1185">Reference proteome</keyword>
<dbReference type="CDD" id="cd01007">
    <property type="entry name" value="PBP2_BvgS_HisK_like"/>
    <property type="match status" value="1"/>
</dbReference>
<feature type="domain" description="Response regulatory" evidence="13">
    <location>
        <begin position="704"/>
        <end position="821"/>
    </location>
</feature>
<evidence type="ECO:0000259" key="13">
    <source>
        <dbReference type="PROSITE" id="PS50110"/>
    </source>
</evidence>
<dbReference type="SMART" id="SM00387">
    <property type="entry name" value="HATPase_c"/>
    <property type="match status" value="1"/>
</dbReference>
<dbReference type="SUPFAM" id="SSF53850">
    <property type="entry name" value="Periplasmic binding protein-like II"/>
    <property type="match status" value="1"/>
</dbReference>
<dbReference type="InterPro" id="IPR011006">
    <property type="entry name" value="CheY-like_superfamily"/>
</dbReference>
<name>A0ABS5PW09_9FIRM</name>
<evidence type="ECO:0000256" key="9">
    <source>
        <dbReference type="PROSITE-ProRule" id="PRU00169"/>
    </source>
</evidence>
<dbReference type="EC" id="2.7.13.3" evidence="2"/>
<gene>
    <name evidence="15" type="ORF">KHM83_19140</name>
</gene>
<dbReference type="InterPro" id="IPR003661">
    <property type="entry name" value="HisK_dim/P_dom"/>
</dbReference>
<dbReference type="Pfam" id="PF00497">
    <property type="entry name" value="SBP_bac_3"/>
    <property type="match status" value="1"/>
</dbReference>
<dbReference type="RefSeq" id="WP_213238642.1">
    <property type="nucleotide sequence ID" value="NZ_JAHBCL010000061.1"/>
</dbReference>
<feature type="modified residue" description="Phosphohistidine" evidence="8">
    <location>
        <position position="901"/>
    </location>
</feature>
<dbReference type="InterPro" id="IPR008207">
    <property type="entry name" value="Sig_transdc_His_kin_Hpt_dom"/>
</dbReference>
<keyword evidence="6" id="KW-0902">Two-component regulatory system</keyword>
<keyword evidence="10" id="KW-1133">Transmembrane helix</keyword>
<dbReference type="Pfam" id="PF00072">
    <property type="entry name" value="Response_reg"/>
    <property type="match status" value="1"/>
</dbReference>
<dbReference type="InterPro" id="IPR003594">
    <property type="entry name" value="HATPase_dom"/>
</dbReference>
<dbReference type="Gene3D" id="3.30.565.10">
    <property type="entry name" value="Histidine kinase-like ATPase, C-terminal domain"/>
    <property type="match status" value="1"/>
</dbReference>
<evidence type="ECO:0000256" key="2">
    <source>
        <dbReference type="ARBA" id="ARBA00012438"/>
    </source>
</evidence>
<dbReference type="InterPro" id="IPR005467">
    <property type="entry name" value="His_kinase_dom"/>
</dbReference>
<dbReference type="Pfam" id="PF02518">
    <property type="entry name" value="HATPase_c"/>
    <property type="match status" value="1"/>
</dbReference>
<feature type="transmembrane region" description="Helical" evidence="10">
    <location>
        <begin position="266"/>
        <end position="289"/>
    </location>
</feature>
<feature type="modified residue" description="4-aspartylphosphate" evidence="9">
    <location>
        <position position="754"/>
    </location>
</feature>
<dbReference type="Proteomes" id="UP000746471">
    <property type="component" value="Unassembled WGS sequence"/>
</dbReference>
<dbReference type="CDD" id="cd16922">
    <property type="entry name" value="HATPase_EvgS-ArcB-TorS-like"/>
    <property type="match status" value="1"/>
</dbReference>
<dbReference type="SUPFAM" id="SSF55874">
    <property type="entry name" value="ATPase domain of HSP90 chaperone/DNA topoisomerase II/histidine kinase"/>
    <property type="match status" value="1"/>
</dbReference>
<evidence type="ECO:0000256" key="4">
    <source>
        <dbReference type="ARBA" id="ARBA00022553"/>
    </source>
</evidence>
<dbReference type="Pfam" id="PF00512">
    <property type="entry name" value="HisKA"/>
    <property type="match status" value="1"/>
</dbReference>
<dbReference type="InterPro" id="IPR036890">
    <property type="entry name" value="HATPase_C_sf"/>
</dbReference>
<feature type="domain" description="HPt" evidence="14">
    <location>
        <begin position="862"/>
        <end position="963"/>
    </location>
</feature>
<organism evidence="15 16">
    <name type="scientific">Fusibacter paucivorans</name>
    <dbReference type="NCBI Taxonomy" id="76009"/>
    <lineage>
        <taxon>Bacteria</taxon>
        <taxon>Bacillati</taxon>
        <taxon>Bacillota</taxon>
        <taxon>Clostridia</taxon>
        <taxon>Eubacteriales</taxon>
        <taxon>Eubacteriales Family XII. Incertae Sedis</taxon>
        <taxon>Fusibacter</taxon>
    </lineage>
</organism>
<dbReference type="InterPro" id="IPR036641">
    <property type="entry name" value="HPT_dom_sf"/>
</dbReference>
<dbReference type="SUPFAM" id="SSF52172">
    <property type="entry name" value="CheY-like"/>
    <property type="match status" value="2"/>
</dbReference>
<dbReference type="Gene3D" id="3.40.190.10">
    <property type="entry name" value="Periplasmic binding protein-like II"/>
    <property type="match status" value="2"/>
</dbReference>
<dbReference type="SMART" id="SM00388">
    <property type="entry name" value="HisKA"/>
    <property type="match status" value="1"/>
</dbReference>
<proteinExistence type="predicted"/>
<evidence type="ECO:0000256" key="6">
    <source>
        <dbReference type="ARBA" id="ARBA00023012"/>
    </source>
</evidence>
<evidence type="ECO:0000313" key="16">
    <source>
        <dbReference type="Proteomes" id="UP000746471"/>
    </source>
</evidence>
<evidence type="ECO:0000256" key="7">
    <source>
        <dbReference type="ARBA" id="ARBA00024867"/>
    </source>
</evidence>
<comment type="function">
    <text evidence="7">May play the central regulatory role in sporulation. It may be an element of the effector pathway responsible for the activation of sporulation genes in response to nutritional stress. Spo0A may act in concert with spo0H (a sigma factor) to control the expression of some genes that are critical to the sporulation process.</text>
</comment>
<dbReference type="PROSITE" id="PS50110">
    <property type="entry name" value="RESPONSE_REGULATORY"/>
    <property type="match status" value="2"/>
</dbReference>
<dbReference type="Gene3D" id="1.10.287.130">
    <property type="match status" value="1"/>
</dbReference>
<dbReference type="PRINTS" id="PR00344">
    <property type="entry name" value="BCTRLSENSOR"/>
</dbReference>
<keyword evidence="10" id="KW-0812">Transmembrane</keyword>
<comment type="catalytic activity">
    <reaction evidence="1">
        <text>ATP + protein L-histidine = ADP + protein N-phospho-L-histidine.</text>
        <dbReference type="EC" id="2.7.13.3"/>
    </reaction>
</comment>
<protein>
    <recommendedName>
        <fullName evidence="3">Stage 0 sporulation protein A homolog</fullName>
        <ecNumber evidence="2">2.7.13.3</ecNumber>
    </recommendedName>
</protein>
<dbReference type="PROSITE" id="PS50109">
    <property type="entry name" value="HIS_KIN"/>
    <property type="match status" value="1"/>
</dbReference>
<dbReference type="CDD" id="cd00082">
    <property type="entry name" value="HisKA"/>
    <property type="match status" value="1"/>
</dbReference>
<dbReference type="SUPFAM" id="SSF47384">
    <property type="entry name" value="Homodimeric domain of signal transducing histidine kinase"/>
    <property type="match status" value="1"/>
</dbReference>
<keyword evidence="4 9" id="KW-0597">Phosphoprotein</keyword>
<evidence type="ECO:0000259" key="14">
    <source>
        <dbReference type="PROSITE" id="PS50894"/>
    </source>
</evidence>
<dbReference type="InterPro" id="IPR036097">
    <property type="entry name" value="HisK_dim/P_sf"/>
</dbReference>
<dbReference type="Gene3D" id="3.40.50.2300">
    <property type="match status" value="2"/>
</dbReference>
<dbReference type="Pfam" id="PF01627">
    <property type="entry name" value="Hpt"/>
    <property type="match status" value="1"/>
</dbReference>
<accession>A0ABS5PW09</accession>
<evidence type="ECO:0000256" key="11">
    <source>
        <dbReference type="SAM" id="SignalP"/>
    </source>
</evidence>
<dbReference type="InterPro" id="IPR001789">
    <property type="entry name" value="Sig_transdc_resp-reg_receiver"/>
</dbReference>
<reference evidence="15 16" key="1">
    <citation type="submission" date="2021-05" db="EMBL/GenBank/DDBJ databases">
        <title>Fusibacter ferrireducens sp. nov., an anaerobic, sulfur- and Fe-reducing bacterium isolated from the mangrove sediment.</title>
        <authorList>
            <person name="Qiu D."/>
        </authorList>
    </citation>
    <scope>NUCLEOTIDE SEQUENCE [LARGE SCALE GENOMIC DNA]</scope>
    <source>
        <strain evidence="15 16">DSM 12116</strain>
    </source>
</reference>
<dbReference type="CDD" id="cd17546">
    <property type="entry name" value="REC_hyHK_CKI1_RcsC-like"/>
    <property type="match status" value="1"/>
</dbReference>
<dbReference type="Gene3D" id="1.20.120.160">
    <property type="entry name" value="HPT domain"/>
    <property type="match status" value="1"/>
</dbReference>
<evidence type="ECO:0000256" key="1">
    <source>
        <dbReference type="ARBA" id="ARBA00000085"/>
    </source>
</evidence>
<dbReference type="PROSITE" id="PS50894">
    <property type="entry name" value="HPT"/>
    <property type="match status" value="1"/>
</dbReference>
<feature type="modified residue" description="4-aspartylphosphate" evidence="9">
    <location>
        <position position="612"/>
    </location>
</feature>
<dbReference type="PANTHER" id="PTHR45339">
    <property type="entry name" value="HYBRID SIGNAL TRANSDUCTION HISTIDINE KINASE J"/>
    <property type="match status" value="1"/>
</dbReference>
<keyword evidence="10" id="KW-0472">Membrane</keyword>
<evidence type="ECO:0000256" key="8">
    <source>
        <dbReference type="PROSITE-ProRule" id="PRU00110"/>
    </source>
</evidence>
<keyword evidence="5" id="KW-0808">Transferase</keyword>
<dbReference type="EMBL" id="JAHBCL010000061">
    <property type="protein sequence ID" value="MBS7528786.1"/>
    <property type="molecule type" value="Genomic_DNA"/>
</dbReference>
<evidence type="ECO:0000256" key="5">
    <source>
        <dbReference type="ARBA" id="ARBA00022777"/>
    </source>
</evidence>
<dbReference type="SMART" id="SM00062">
    <property type="entry name" value="PBPb"/>
    <property type="match status" value="1"/>
</dbReference>
<evidence type="ECO:0000256" key="3">
    <source>
        <dbReference type="ARBA" id="ARBA00018672"/>
    </source>
</evidence>
<evidence type="ECO:0000313" key="15">
    <source>
        <dbReference type="EMBL" id="MBS7528786.1"/>
    </source>
</evidence>
<dbReference type="SMART" id="SM00448">
    <property type="entry name" value="REC"/>
    <property type="match status" value="2"/>
</dbReference>
<keyword evidence="11" id="KW-0732">Signal</keyword>
<dbReference type="InterPro" id="IPR001638">
    <property type="entry name" value="Solute-binding_3/MltF_N"/>
</dbReference>